<dbReference type="GO" id="GO:0005930">
    <property type="term" value="C:axoneme"/>
    <property type="evidence" value="ECO:0007669"/>
    <property type="project" value="UniProtKB-SubCell"/>
</dbReference>
<dbReference type="GeneTree" id="ENSGT00390000016036"/>
<dbReference type="PANTHER" id="PTHR21442:SF0">
    <property type="entry name" value="CILIA- AND FLAGELLA-ASSOCIATED PROTEIN 206"/>
    <property type="match status" value="1"/>
</dbReference>
<dbReference type="Pfam" id="PF12018">
    <property type="entry name" value="FAP206"/>
    <property type="match status" value="1"/>
</dbReference>
<dbReference type="Ensembl" id="ENSSMAT00000038183.1">
    <property type="protein sequence ID" value="ENSSMAP00000058209.1"/>
    <property type="gene ID" value="ENSSMAG00000012024.2"/>
</dbReference>
<gene>
    <name evidence="11" type="primary">cfap206</name>
</gene>
<keyword evidence="6" id="KW-0969">Cilium</keyword>
<dbReference type="AlphaFoldDB" id="A0A8D3DFA0"/>
<keyword evidence="4" id="KW-0963">Cytoplasm</keyword>
<dbReference type="InterPro" id="IPR021897">
    <property type="entry name" value="FAP206"/>
</dbReference>
<evidence type="ECO:0000256" key="6">
    <source>
        <dbReference type="ARBA" id="ARBA00023069"/>
    </source>
</evidence>
<comment type="subcellular location">
    <subcellularLocation>
        <location evidence="1">Cytoplasm</location>
        <location evidence="1">Cytoskeleton</location>
        <location evidence="1">Cilium axoneme</location>
    </subcellularLocation>
</comment>
<evidence type="ECO:0000256" key="8">
    <source>
        <dbReference type="ARBA" id="ARBA00023273"/>
    </source>
</evidence>
<proteinExistence type="inferred from homology"/>
<feature type="region of interest" description="Disordered" evidence="10">
    <location>
        <begin position="576"/>
        <end position="600"/>
    </location>
</feature>
<evidence type="ECO:0000256" key="9">
    <source>
        <dbReference type="ARBA" id="ARBA00045321"/>
    </source>
</evidence>
<dbReference type="Proteomes" id="UP000694558">
    <property type="component" value="Chromosome 2"/>
</dbReference>
<evidence type="ECO:0000256" key="10">
    <source>
        <dbReference type="SAM" id="MobiDB-lite"/>
    </source>
</evidence>
<organism evidence="11 12">
    <name type="scientific">Scophthalmus maximus</name>
    <name type="common">Turbot</name>
    <name type="synonym">Psetta maxima</name>
    <dbReference type="NCBI Taxonomy" id="52904"/>
    <lineage>
        <taxon>Eukaryota</taxon>
        <taxon>Metazoa</taxon>
        <taxon>Chordata</taxon>
        <taxon>Craniata</taxon>
        <taxon>Vertebrata</taxon>
        <taxon>Euteleostomi</taxon>
        <taxon>Actinopterygii</taxon>
        <taxon>Neopterygii</taxon>
        <taxon>Teleostei</taxon>
        <taxon>Neoteleostei</taxon>
        <taxon>Acanthomorphata</taxon>
        <taxon>Carangaria</taxon>
        <taxon>Pleuronectiformes</taxon>
        <taxon>Pleuronectoidei</taxon>
        <taxon>Scophthalmidae</taxon>
        <taxon>Scophthalmus</taxon>
    </lineage>
</organism>
<evidence type="ECO:0000256" key="5">
    <source>
        <dbReference type="ARBA" id="ARBA00022794"/>
    </source>
</evidence>
<accession>A0A8D3DFA0</accession>
<dbReference type="GO" id="GO:0007288">
    <property type="term" value="P:sperm axoneme assembly"/>
    <property type="evidence" value="ECO:0007669"/>
    <property type="project" value="TreeGrafter"/>
</dbReference>
<name>A0A8D3DFA0_SCOMX</name>
<comment type="similarity">
    <text evidence="2">Belongs to the CFAP206 family.</text>
</comment>
<comment type="function">
    <text evidence="9">Essential for sperm motility and is involved in the regulation of the beating frequency of motile cilia on the epithelial cells of the respiratory tract. Required for the establishment of radial spokes in sperm flagella.</text>
</comment>
<evidence type="ECO:0000256" key="4">
    <source>
        <dbReference type="ARBA" id="ARBA00022490"/>
    </source>
</evidence>
<reference evidence="11" key="1">
    <citation type="submission" date="2023-05" db="EMBL/GenBank/DDBJ databases">
        <title>High-quality long-read genome of Scophthalmus maximus.</title>
        <authorList>
            <person name="Lien S."/>
            <person name="Martinez P."/>
        </authorList>
    </citation>
    <scope>NUCLEOTIDE SEQUENCE [LARGE SCALE GENOMIC DNA]</scope>
</reference>
<evidence type="ECO:0000256" key="2">
    <source>
        <dbReference type="ARBA" id="ARBA00010500"/>
    </source>
</evidence>
<evidence type="ECO:0000313" key="11">
    <source>
        <dbReference type="Ensembl" id="ENSSMAP00000058209.1"/>
    </source>
</evidence>
<evidence type="ECO:0000256" key="7">
    <source>
        <dbReference type="ARBA" id="ARBA00023212"/>
    </source>
</evidence>
<evidence type="ECO:0000256" key="1">
    <source>
        <dbReference type="ARBA" id="ARBA00004430"/>
    </source>
</evidence>
<evidence type="ECO:0000256" key="3">
    <source>
        <dbReference type="ARBA" id="ARBA00021602"/>
    </source>
</evidence>
<dbReference type="GO" id="GO:1901317">
    <property type="term" value="P:regulation of flagellated sperm motility"/>
    <property type="evidence" value="ECO:0007669"/>
    <property type="project" value="TreeGrafter"/>
</dbReference>
<protein>
    <recommendedName>
        <fullName evidence="3">Cilia- and flagella-associated protein 206</fullName>
    </recommendedName>
</protein>
<dbReference type="GO" id="GO:0003356">
    <property type="term" value="P:regulation of cilium beat frequency"/>
    <property type="evidence" value="ECO:0007669"/>
    <property type="project" value="TreeGrafter"/>
</dbReference>
<dbReference type="PANTHER" id="PTHR21442">
    <property type="entry name" value="CILIA- AND FLAGELLA-ASSOCIATED PROTEIN 206"/>
    <property type="match status" value="1"/>
</dbReference>
<dbReference type="GO" id="GO:0036064">
    <property type="term" value="C:ciliary basal body"/>
    <property type="evidence" value="ECO:0007669"/>
    <property type="project" value="TreeGrafter"/>
</dbReference>
<keyword evidence="7" id="KW-0206">Cytoskeleton</keyword>
<sequence length="627" mass="71081">MHRARAESVIKNIIRGIVQQCAAKGHVVSDTLVAFMVKTVVLDPRNGFNVDRTLTKQDLQKLEELCLGKLKEQCSPSLDTIKMQVYFDMNYTSRRAFLEEIHRVAECRLNTVSREITDSRVKTREELDALYRKIVTYILLRSAMGSPTHGDTVQEATAALQSVFPPTELGTFMVLLKKEKEQQLRELTMVVTGIRLFNKVSKGGAEETDLDEPSTVLKETLPVVSKSIEEELSASQSLAWKYTAAQEKLTNSDSQPEERDAPAVSLKQALSNVRQHEVFLKMLLVRYPTPQPYLFYYFHCLVLVVKHVVLHFWSNATIVSFSHIVFQPLFKALSKAWSGLQDEGELLSILRNITLNLKPFLASQATIVSEAYLNGLLEASEVKTDQQRMTQSSGRECIVPAEMKTQEWFLPETTTSYNDLLLQYNGICGYTLVTRDGLLLPGNPHIGVMRHKDKLYVFSSKEAALKFATSPDYFIAEVLEKAKLSPELIQLLKLHQQFSCVSPYSEMQPGESLLVKPMIKCEISTQTDLHPMETNIVRSYEWNEWQLRRNAIKLANLRTKVTHSVQSDLSHMRRDNNTQTWLPKDASCQGKREGGSSMPNPQTYLAGLRGQKDAHVVKINLTRPVDE</sequence>
<keyword evidence="8" id="KW-0966">Cell projection</keyword>
<keyword evidence="5" id="KW-0970">Cilium biogenesis/degradation</keyword>
<reference evidence="11" key="2">
    <citation type="submission" date="2025-08" db="UniProtKB">
        <authorList>
            <consortium name="Ensembl"/>
        </authorList>
    </citation>
    <scope>IDENTIFICATION</scope>
</reference>
<evidence type="ECO:0000313" key="12">
    <source>
        <dbReference type="Proteomes" id="UP000694558"/>
    </source>
</evidence>